<accession>K1JUQ5</accession>
<dbReference type="Proteomes" id="UP000005835">
    <property type="component" value="Unassembled WGS sequence"/>
</dbReference>
<dbReference type="HOGENOM" id="CLU_134973_6_2_4"/>
<dbReference type="SUPFAM" id="SSF55008">
    <property type="entry name" value="HMA, heavy metal-associated domain"/>
    <property type="match status" value="1"/>
</dbReference>
<dbReference type="eggNOG" id="COG2608">
    <property type="taxonomic scope" value="Bacteria"/>
</dbReference>
<dbReference type="EMBL" id="ADMG01000044">
    <property type="protein sequence ID" value="EKB30393.1"/>
    <property type="molecule type" value="Genomic_DNA"/>
</dbReference>
<evidence type="ECO:0000313" key="2">
    <source>
        <dbReference type="Proteomes" id="UP000005835"/>
    </source>
</evidence>
<evidence type="ECO:0000313" key="1">
    <source>
        <dbReference type="EMBL" id="EKB30393.1"/>
    </source>
</evidence>
<dbReference type="STRING" id="742823.HMPREF9465_02005"/>
<sequence length="91" mass="10122">MIRTRIEVRNMACEMCEAHVIEAVRKILSHGEARRIRASHRRNEVTIESEAPLSESLVRECIRSIGETGYPTGAASSEEVKQGLLARLFGG</sequence>
<protein>
    <submittedName>
        <fullName evidence="1">Uncharacterized protein</fullName>
    </submittedName>
</protein>
<dbReference type="PATRIC" id="fig|742823.3.peg.2002"/>
<dbReference type="AlphaFoldDB" id="K1JUQ5"/>
<name>K1JUQ5_9BURK</name>
<comment type="caution">
    <text evidence="1">The sequence shown here is derived from an EMBL/GenBank/DDBJ whole genome shotgun (WGS) entry which is preliminary data.</text>
</comment>
<gene>
    <name evidence="1" type="ORF">HMPREF9465_02005</name>
</gene>
<keyword evidence="2" id="KW-1185">Reference proteome</keyword>
<dbReference type="InterPro" id="IPR036163">
    <property type="entry name" value="HMA_dom_sf"/>
</dbReference>
<reference evidence="1 2" key="1">
    <citation type="submission" date="2012-05" db="EMBL/GenBank/DDBJ databases">
        <title>The Genome Sequence of Sutterella wadsworthensis 2_1_59BFAA.</title>
        <authorList>
            <consortium name="The Broad Institute Genome Sequencing Platform"/>
            <person name="Earl A."/>
            <person name="Ward D."/>
            <person name="Feldgarden M."/>
            <person name="Gevers D."/>
            <person name="Daigneault M."/>
            <person name="Strauss J."/>
            <person name="Allen-Vercoe E."/>
            <person name="Walker B."/>
            <person name="Young S.K."/>
            <person name="Zeng Q."/>
            <person name="Gargeya S."/>
            <person name="Fitzgerald M."/>
            <person name="Haas B."/>
            <person name="Abouelleil A."/>
            <person name="Alvarado L."/>
            <person name="Arachchi H.M."/>
            <person name="Berlin A.M."/>
            <person name="Chapman S.B."/>
            <person name="Goldberg J."/>
            <person name="Griggs A."/>
            <person name="Gujja S."/>
            <person name="Hansen M."/>
            <person name="Howarth C."/>
            <person name="Imamovic A."/>
            <person name="Larimer J."/>
            <person name="McCowen C."/>
            <person name="Montmayeur A."/>
            <person name="Murphy C."/>
            <person name="Neiman D."/>
            <person name="Pearson M."/>
            <person name="Priest M."/>
            <person name="Roberts A."/>
            <person name="Saif S."/>
            <person name="Shea T."/>
            <person name="Sisk P."/>
            <person name="Sykes S."/>
            <person name="Wortman J."/>
            <person name="Nusbaum C."/>
            <person name="Birren B."/>
        </authorList>
    </citation>
    <scope>NUCLEOTIDE SEQUENCE [LARGE SCALE GENOMIC DNA]</scope>
    <source>
        <strain evidence="1 2">2_1_59BFAA</strain>
    </source>
</reference>
<dbReference type="RefSeq" id="WP_005436685.1">
    <property type="nucleotide sequence ID" value="NZ_JH815520.1"/>
</dbReference>
<dbReference type="Gene3D" id="3.30.70.100">
    <property type="match status" value="1"/>
</dbReference>
<dbReference type="OrthoDB" id="9813965at2"/>
<proteinExistence type="predicted"/>
<organism evidence="1 2">
    <name type="scientific">Sutterella wadsworthensis 2_1_59BFAA</name>
    <dbReference type="NCBI Taxonomy" id="742823"/>
    <lineage>
        <taxon>Bacteria</taxon>
        <taxon>Pseudomonadati</taxon>
        <taxon>Pseudomonadota</taxon>
        <taxon>Betaproteobacteria</taxon>
        <taxon>Burkholderiales</taxon>
        <taxon>Sutterellaceae</taxon>
        <taxon>Sutterella</taxon>
    </lineage>
</organism>
<dbReference type="GO" id="GO:0046872">
    <property type="term" value="F:metal ion binding"/>
    <property type="evidence" value="ECO:0007669"/>
    <property type="project" value="InterPro"/>
</dbReference>